<proteinExistence type="predicted"/>
<dbReference type="RefSeq" id="WP_176929784.1">
    <property type="nucleotide sequence ID" value="NZ_FNET01000012.1"/>
</dbReference>
<evidence type="ECO:0000313" key="3">
    <source>
        <dbReference type="Proteomes" id="UP000199682"/>
    </source>
</evidence>
<dbReference type="EMBL" id="FNET01000012">
    <property type="protein sequence ID" value="SDL64819.1"/>
    <property type="molecule type" value="Genomic_DNA"/>
</dbReference>
<keyword evidence="1" id="KW-0472">Membrane</keyword>
<feature type="transmembrane region" description="Helical" evidence="1">
    <location>
        <begin position="21"/>
        <end position="42"/>
    </location>
</feature>
<keyword evidence="1" id="KW-1133">Transmembrane helix</keyword>
<sequence length="50" mass="5491">MFVLLQRKAVPPPRRRRARGLLLAVVWAALVYLGAALAGVIVPAREVPEE</sequence>
<dbReference type="Proteomes" id="UP000199682">
    <property type="component" value="Unassembled WGS sequence"/>
</dbReference>
<gene>
    <name evidence="2" type="ORF">SAMN04488074_112167</name>
</gene>
<keyword evidence="1" id="KW-0812">Transmembrane</keyword>
<evidence type="ECO:0000256" key="1">
    <source>
        <dbReference type="SAM" id="Phobius"/>
    </source>
</evidence>
<evidence type="ECO:0000313" key="2">
    <source>
        <dbReference type="EMBL" id="SDL64819.1"/>
    </source>
</evidence>
<reference evidence="3" key="1">
    <citation type="submission" date="2016-10" db="EMBL/GenBank/DDBJ databases">
        <authorList>
            <person name="Varghese N."/>
            <person name="Submissions S."/>
        </authorList>
    </citation>
    <scope>NUCLEOTIDE SEQUENCE [LARGE SCALE GENOMIC DNA]</scope>
    <source>
        <strain evidence="3">DSM 44796</strain>
    </source>
</reference>
<protein>
    <submittedName>
        <fullName evidence="2">Uncharacterized protein</fullName>
    </submittedName>
</protein>
<organism evidence="2 3">
    <name type="scientific">Lentzea albidocapillata subsp. violacea</name>
    <dbReference type="NCBI Taxonomy" id="128104"/>
    <lineage>
        <taxon>Bacteria</taxon>
        <taxon>Bacillati</taxon>
        <taxon>Actinomycetota</taxon>
        <taxon>Actinomycetes</taxon>
        <taxon>Pseudonocardiales</taxon>
        <taxon>Pseudonocardiaceae</taxon>
        <taxon>Lentzea</taxon>
    </lineage>
</organism>
<accession>A0A1G9LS96</accession>
<name>A0A1G9LS96_9PSEU</name>
<dbReference type="AlphaFoldDB" id="A0A1G9LS96"/>